<feature type="region of interest" description="Disordered" evidence="1">
    <location>
        <begin position="278"/>
        <end position="312"/>
    </location>
</feature>
<name>A0A0X3NU92_SCHSO</name>
<protein>
    <submittedName>
        <fullName evidence="2">Uncharacterized protein</fullName>
    </submittedName>
</protein>
<feature type="region of interest" description="Disordered" evidence="1">
    <location>
        <begin position="196"/>
        <end position="219"/>
    </location>
</feature>
<organism evidence="2">
    <name type="scientific">Schistocephalus solidus</name>
    <name type="common">Tapeworm</name>
    <dbReference type="NCBI Taxonomy" id="70667"/>
    <lineage>
        <taxon>Eukaryota</taxon>
        <taxon>Metazoa</taxon>
        <taxon>Spiralia</taxon>
        <taxon>Lophotrochozoa</taxon>
        <taxon>Platyhelminthes</taxon>
        <taxon>Cestoda</taxon>
        <taxon>Eucestoda</taxon>
        <taxon>Diphyllobothriidea</taxon>
        <taxon>Diphyllobothriidae</taxon>
        <taxon>Schistocephalus</taxon>
    </lineage>
</organism>
<sequence length="347" mass="39272">MLFLGNRKMLACRPQNPTFNTVTTHESRPSLKSEYIRKIATDACLIGSMPTPHSSKIPPGLIKTRDCVPCTYTTNSGYNTVKSYPYSEYKLCECTLDLRRTRRRLACTSCSAHAKSMAPSCNSGHIPERTQRDVMATTSGASGQVSDRAFLPRQHGLTPGRFSPPSEGVYPPAVAMRLQASVDTYVLQHRIKRPMRTPSSHCNRHYHSKESCETNGNQARHHALRMATDSARHSYPTAYHSHHAVEIAAAQRLSQGVVTEYSQPPDRMTVSNIQEPVRPRTHAHQRHHEHSHHSQQQQPQQSQDHSTKQERQLQHLLSIDQRNSLPTVIDPRNFEVYATLLNEVHIR</sequence>
<reference evidence="2" key="1">
    <citation type="submission" date="2016-01" db="EMBL/GenBank/DDBJ databases">
        <title>Reference transcriptome for the parasite Schistocephalus solidus: insights into the molecular evolution of parasitism.</title>
        <authorList>
            <person name="Hebert F.O."/>
            <person name="Grambauer S."/>
            <person name="Barber I."/>
            <person name="Landry C.R."/>
            <person name="Aubin-Horth N."/>
        </authorList>
    </citation>
    <scope>NUCLEOTIDE SEQUENCE</scope>
</reference>
<proteinExistence type="predicted"/>
<feature type="compositionally biased region" description="Basic residues" evidence="1">
    <location>
        <begin position="279"/>
        <end position="293"/>
    </location>
</feature>
<gene>
    <name evidence="2" type="ORF">TR158116</name>
</gene>
<feature type="compositionally biased region" description="Low complexity" evidence="1">
    <location>
        <begin position="294"/>
        <end position="304"/>
    </location>
</feature>
<accession>A0A0X3NU92</accession>
<evidence type="ECO:0000256" key="1">
    <source>
        <dbReference type="SAM" id="MobiDB-lite"/>
    </source>
</evidence>
<dbReference type="EMBL" id="GEEE01020302">
    <property type="protein sequence ID" value="JAP42923.1"/>
    <property type="molecule type" value="Transcribed_RNA"/>
</dbReference>
<dbReference type="AlphaFoldDB" id="A0A0X3NU92"/>
<evidence type="ECO:0000313" key="2">
    <source>
        <dbReference type="EMBL" id="JAP42923.1"/>
    </source>
</evidence>